<accession>A0A1V6QER9</accession>
<sequence>MTFSISLCWPCTPVATAVVACLGLVLPALLLVVLYSRVHRGLKHTADLTITQGSMINIPTWKRSYGLDVQQPYRREPYGFEDV</sequence>
<evidence type="ECO:0000313" key="2">
    <source>
        <dbReference type="EMBL" id="OQD87366.1"/>
    </source>
</evidence>
<reference evidence="3" key="1">
    <citation type="journal article" date="2017" name="Nat. Microbiol.">
        <title>Global analysis of biosynthetic gene clusters reveals vast potential of secondary metabolite production in Penicillium species.</title>
        <authorList>
            <person name="Nielsen J.C."/>
            <person name="Grijseels S."/>
            <person name="Prigent S."/>
            <person name="Ji B."/>
            <person name="Dainat J."/>
            <person name="Nielsen K.F."/>
            <person name="Frisvad J.C."/>
            <person name="Workman M."/>
            <person name="Nielsen J."/>
        </authorList>
    </citation>
    <scope>NUCLEOTIDE SEQUENCE [LARGE SCALE GENOMIC DNA]</scope>
    <source>
        <strain evidence="3">IBT 29525</strain>
    </source>
</reference>
<keyword evidence="1" id="KW-0472">Membrane</keyword>
<proteinExistence type="predicted"/>
<keyword evidence="1" id="KW-0812">Transmembrane</keyword>
<dbReference type="EMBL" id="MDYO01000079">
    <property type="protein sequence ID" value="OQD87366.1"/>
    <property type="molecule type" value="Genomic_DNA"/>
</dbReference>
<evidence type="ECO:0000256" key="1">
    <source>
        <dbReference type="SAM" id="Phobius"/>
    </source>
</evidence>
<organism evidence="2 3">
    <name type="scientific">Penicillium solitum</name>
    <dbReference type="NCBI Taxonomy" id="60172"/>
    <lineage>
        <taxon>Eukaryota</taxon>
        <taxon>Fungi</taxon>
        <taxon>Dikarya</taxon>
        <taxon>Ascomycota</taxon>
        <taxon>Pezizomycotina</taxon>
        <taxon>Eurotiomycetes</taxon>
        <taxon>Eurotiomycetidae</taxon>
        <taxon>Eurotiales</taxon>
        <taxon>Aspergillaceae</taxon>
        <taxon>Penicillium</taxon>
    </lineage>
</organism>
<gene>
    <name evidence="2" type="ORF">PENSOL_c079G09212</name>
</gene>
<feature type="transmembrane region" description="Helical" evidence="1">
    <location>
        <begin position="12"/>
        <end position="35"/>
    </location>
</feature>
<dbReference type="Proteomes" id="UP000191612">
    <property type="component" value="Unassembled WGS sequence"/>
</dbReference>
<dbReference type="AlphaFoldDB" id="A0A1V6QER9"/>
<name>A0A1V6QER9_9EURO</name>
<evidence type="ECO:0000313" key="3">
    <source>
        <dbReference type="Proteomes" id="UP000191612"/>
    </source>
</evidence>
<keyword evidence="1" id="KW-1133">Transmembrane helix</keyword>
<protein>
    <submittedName>
        <fullName evidence="2">Uncharacterized protein</fullName>
    </submittedName>
</protein>
<comment type="caution">
    <text evidence="2">The sequence shown here is derived from an EMBL/GenBank/DDBJ whole genome shotgun (WGS) entry which is preliminary data.</text>
</comment>
<keyword evidence="3" id="KW-1185">Reference proteome</keyword>